<dbReference type="SUPFAM" id="SSF48613">
    <property type="entry name" value="Heme oxygenase-like"/>
    <property type="match status" value="1"/>
</dbReference>
<sequence length="122" mass="13371">MRNDLLDLGHDDASLNALPRCSAAADLVQGRGSAFGVMYVLEGSTLGGKVITKALKRQADWPITRASYFDPYQEETGPMWRDFTVRLNALSGRAEQTQAIAGANSCFELMYRWLGDGQRVAA</sequence>
<keyword evidence="2" id="KW-1185">Reference proteome</keyword>
<evidence type="ECO:0000313" key="1">
    <source>
        <dbReference type="EMBL" id="GHA37891.1"/>
    </source>
</evidence>
<comment type="caution">
    <text evidence="1">The sequence shown here is derived from an EMBL/GenBank/DDBJ whole genome shotgun (WGS) entry which is preliminary data.</text>
</comment>
<dbReference type="Proteomes" id="UP000646579">
    <property type="component" value="Unassembled WGS sequence"/>
</dbReference>
<gene>
    <name evidence="1" type="ORF">GCM10007989_37230</name>
</gene>
<accession>A0A918SEE6</accession>
<protein>
    <recommendedName>
        <fullName evidence="3">Heme oxygenase</fullName>
    </recommendedName>
</protein>
<dbReference type="InterPro" id="IPR016084">
    <property type="entry name" value="Haem_Oase-like_multi-hlx"/>
</dbReference>
<dbReference type="EMBL" id="BMZE01000005">
    <property type="protein sequence ID" value="GHA37891.1"/>
    <property type="molecule type" value="Genomic_DNA"/>
</dbReference>
<name>A0A918SEE6_9HYPH</name>
<dbReference type="InterPro" id="IPR016053">
    <property type="entry name" value="Haem_Oase-like"/>
</dbReference>
<dbReference type="GO" id="GO:0006788">
    <property type="term" value="P:heme oxidation"/>
    <property type="evidence" value="ECO:0007669"/>
    <property type="project" value="InterPro"/>
</dbReference>
<reference evidence="1" key="2">
    <citation type="submission" date="2020-09" db="EMBL/GenBank/DDBJ databases">
        <authorList>
            <person name="Sun Q."/>
            <person name="Kim S."/>
        </authorList>
    </citation>
    <scope>NUCLEOTIDE SEQUENCE</scope>
    <source>
        <strain evidence="1">KCTC 32437</strain>
    </source>
</reference>
<reference evidence="1" key="1">
    <citation type="journal article" date="2014" name="Int. J. Syst. Evol. Microbiol.">
        <title>Complete genome sequence of Corynebacterium casei LMG S-19264T (=DSM 44701T), isolated from a smear-ripened cheese.</title>
        <authorList>
            <consortium name="US DOE Joint Genome Institute (JGI-PGF)"/>
            <person name="Walter F."/>
            <person name="Albersmeier A."/>
            <person name="Kalinowski J."/>
            <person name="Ruckert C."/>
        </authorList>
    </citation>
    <scope>NUCLEOTIDE SEQUENCE</scope>
    <source>
        <strain evidence="1">KCTC 32437</strain>
    </source>
</reference>
<dbReference type="AlphaFoldDB" id="A0A918SEE6"/>
<organism evidence="1 2">
    <name type="scientific">Devosia pacifica</name>
    <dbReference type="NCBI Taxonomy" id="1335967"/>
    <lineage>
        <taxon>Bacteria</taxon>
        <taxon>Pseudomonadati</taxon>
        <taxon>Pseudomonadota</taxon>
        <taxon>Alphaproteobacteria</taxon>
        <taxon>Hyphomicrobiales</taxon>
        <taxon>Devosiaceae</taxon>
        <taxon>Devosia</taxon>
    </lineage>
</organism>
<evidence type="ECO:0008006" key="3">
    <source>
        <dbReference type="Google" id="ProtNLM"/>
    </source>
</evidence>
<dbReference type="CDD" id="cd19166">
    <property type="entry name" value="HemeO-bac"/>
    <property type="match status" value="1"/>
</dbReference>
<proteinExistence type="predicted"/>
<dbReference type="GO" id="GO:0004392">
    <property type="term" value="F:heme oxygenase (decyclizing) activity"/>
    <property type="evidence" value="ECO:0007669"/>
    <property type="project" value="InterPro"/>
</dbReference>
<dbReference type="Gene3D" id="1.20.910.10">
    <property type="entry name" value="Heme oxygenase-like"/>
    <property type="match status" value="1"/>
</dbReference>
<dbReference type="Pfam" id="PF01126">
    <property type="entry name" value="Heme_oxygenase"/>
    <property type="match status" value="1"/>
</dbReference>
<evidence type="ECO:0000313" key="2">
    <source>
        <dbReference type="Proteomes" id="UP000646579"/>
    </source>
</evidence>